<feature type="chain" id="PRO_5012679109" evidence="2">
    <location>
        <begin position="27"/>
        <end position="175"/>
    </location>
</feature>
<evidence type="ECO:0000313" key="3">
    <source>
        <dbReference type="EMBL" id="SFZ78801.1"/>
    </source>
</evidence>
<feature type="signal peptide" evidence="2">
    <location>
        <begin position="1"/>
        <end position="26"/>
    </location>
</feature>
<dbReference type="RefSeq" id="WP_072429682.1">
    <property type="nucleotide sequence ID" value="NZ_FPKR01000013.1"/>
</dbReference>
<dbReference type="OrthoDB" id="9182900at2"/>
<protein>
    <submittedName>
        <fullName evidence="3">Uncharacterized protein</fullName>
    </submittedName>
</protein>
<dbReference type="AlphaFoldDB" id="A0A1K2HQH0"/>
<name>A0A1K2HQH0_9NEIS</name>
<proteinExistence type="predicted"/>
<evidence type="ECO:0000256" key="2">
    <source>
        <dbReference type="SAM" id="SignalP"/>
    </source>
</evidence>
<evidence type="ECO:0000313" key="4">
    <source>
        <dbReference type="Proteomes" id="UP000186513"/>
    </source>
</evidence>
<evidence type="ECO:0000256" key="1">
    <source>
        <dbReference type="SAM" id="MobiDB-lite"/>
    </source>
</evidence>
<sequence>MSPRHLALGLGLLAALWLVFAGDAPAQPSPAGRVAADKRLPAPATINASPRSPAAPAQEAVLALQPRAALMQASAKPRNPFAVPTPPTPPAAAVSAPLPPPPPQAPQLPFQFVGKQYDGQAWSVFLEANGQTVIAQLGDTLLNQYRVDAIGASELQFTYLPLQQRQLLAIGQGQE</sequence>
<feature type="region of interest" description="Disordered" evidence="1">
    <location>
        <begin position="75"/>
        <end position="98"/>
    </location>
</feature>
<reference evidence="3 4" key="1">
    <citation type="submission" date="2016-11" db="EMBL/GenBank/DDBJ databases">
        <authorList>
            <person name="Jaros S."/>
            <person name="Januszkiewicz K."/>
            <person name="Wedrychowicz H."/>
        </authorList>
    </citation>
    <scope>NUCLEOTIDE SEQUENCE [LARGE SCALE GENOMIC DNA]</scope>
    <source>
        <strain evidence="3 4">DSM 18899</strain>
    </source>
</reference>
<organism evidence="3 4">
    <name type="scientific">Chitinimonas taiwanensis DSM 18899</name>
    <dbReference type="NCBI Taxonomy" id="1121279"/>
    <lineage>
        <taxon>Bacteria</taxon>
        <taxon>Pseudomonadati</taxon>
        <taxon>Pseudomonadota</taxon>
        <taxon>Betaproteobacteria</taxon>
        <taxon>Neisseriales</taxon>
        <taxon>Chitinibacteraceae</taxon>
        <taxon>Chitinimonas</taxon>
    </lineage>
</organism>
<keyword evidence="2" id="KW-0732">Signal</keyword>
<dbReference type="Proteomes" id="UP000186513">
    <property type="component" value="Unassembled WGS sequence"/>
</dbReference>
<keyword evidence="4" id="KW-1185">Reference proteome</keyword>
<accession>A0A1K2HQH0</accession>
<gene>
    <name evidence="3" type="ORF">SAMN02745887_03196</name>
</gene>
<dbReference type="STRING" id="1121279.SAMN02745887_03196"/>
<dbReference type="EMBL" id="FPKR01000013">
    <property type="protein sequence ID" value="SFZ78801.1"/>
    <property type="molecule type" value="Genomic_DNA"/>
</dbReference>